<evidence type="ECO:0000259" key="9">
    <source>
        <dbReference type="PROSITE" id="PS50067"/>
    </source>
</evidence>
<dbReference type="PROSITE" id="PS00411">
    <property type="entry name" value="KINESIN_MOTOR_1"/>
    <property type="match status" value="1"/>
</dbReference>
<feature type="region of interest" description="Disordered" evidence="8">
    <location>
        <begin position="608"/>
        <end position="699"/>
    </location>
</feature>
<evidence type="ECO:0000256" key="7">
    <source>
        <dbReference type="RuleBase" id="RU000394"/>
    </source>
</evidence>
<name>A0AAF0IPU8_9BASI</name>
<accession>A0AAF0IPU8</accession>
<dbReference type="InterPro" id="IPR019821">
    <property type="entry name" value="Kinesin_motor_CS"/>
</dbReference>
<dbReference type="GO" id="GO:0007018">
    <property type="term" value="P:microtubule-based movement"/>
    <property type="evidence" value="ECO:0007669"/>
    <property type="project" value="InterPro"/>
</dbReference>
<dbReference type="InterPro" id="IPR001752">
    <property type="entry name" value="Kinesin_motor_dom"/>
</dbReference>
<keyword evidence="5" id="KW-0175">Coiled coil</keyword>
<protein>
    <recommendedName>
        <fullName evidence="7">Kinesin-like protein</fullName>
    </recommendedName>
</protein>
<evidence type="ECO:0000256" key="6">
    <source>
        <dbReference type="PROSITE-ProRule" id="PRU00283"/>
    </source>
</evidence>
<dbReference type="Gene3D" id="3.40.850.10">
    <property type="entry name" value="Kinesin motor domain"/>
    <property type="match status" value="1"/>
</dbReference>
<feature type="region of interest" description="Disordered" evidence="8">
    <location>
        <begin position="740"/>
        <end position="760"/>
    </location>
</feature>
<keyword evidence="11" id="KW-1185">Reference proteome</keyword>
<dbReference type="Proteomes" id="UP001216638">
    <property type="component" value="Chromosome 4"/>
</dbReference>
<feature type="binding site" evidence="6">
    <location>
        <begin position="113"/>
        <end position="120"/>
    </location>
    <ligand>
        <name>ATP</name>
        <dbReference type="ChEBI" id="CHEBI:30616"/>
    </ligand>
</feature>
<dbReference type="PANTHER" id="PTHR47969:SF15">
    <property type="entry name" value="CHROMOSOME-ASSOCIATED KINESIN KIF4A-RELATED"/>
    <property type="match status" value="1"/>
</dbReference>
<feature type="compositionally biased region" description="Low complexity" evidence="8">
    <location>
        <begin position="281"/>
        <end position="316"/>
    </location>
</feature>
<dbReference type="GO" id="GO:0005737">
    <property type="term" value="C:cytoplasm"/>
    <property type="evidence" value="ECO:0007669"/>
    <property type="project" value="UniProtKB-SubCell"/>
</dbReference>
<dbReference type="PANTHER" id="PTHR47969">
    <property type="entry name" value="CHROMOSOME-ASSOCIATED KINESIN KIF4A-RELATED"/>
    <property type="match status" value="1"/>
</dbReference>
<feature type="region of interest" description="Disordered" evidence="8">
    <location>
        <begin position="260"/>
        <end position="330"/>
    </location>
</feature>
<gene>
    <name evidence="10" type="ORF">MBRA1_003290</name>
</gene>
<keyword evidence="2" id="KW-0963">Cytoplasm</keyword>
<keyword evidence="4 6" id="KW-0067">ATP-binding</keyword>
<proteinExistence type="inferred from homology"/>
<dbReference type="Pfam" id="PF00225">
    <property type="entry name" value="Kinesin"/>
    <property type="match status" value="2"/>
</dbReference>
<evidence type="ECO:0000313" key="10">
    <source>
        <dbReference type="EMBL" id="WFC96629.1"/>
    </source>
</evidence>
<keyword evidence="3 6" id="KW-0547">Nucleotide-binding</keyword>
<organism evidence="10 11">
    <name type="scientific">Malassezia brasiliensis</name>
    <dbReference type="NCBI Taxonomy" id="1821822"/>
    <lineage>
        <taxon>Eukaryota</taxon>
        <taxon>Fungi</taxon>
        <taxon>Dikarya</taxon>
        <taxon>Basidiomycota</taxon>
        <taxon>Ustilaginomycotina</taxon>
        <taxon>Malasseziomycetes</taxon>
        <taxon>Malasseziales</taxon>
        <taxon>Malasseziaceae</taxon>
        <taxon>Malassezia</taxon>
    </lineage>
</organism>
<dbReference type="SUPFAM" id="SSF52540">
    <property type="entry name" value="P-loop containing nucleoside triphosphate hydrolases"/>
    <property type="match status" value="1"/>
</dbReference>
<dbReference type="GO" id="GO:0005875">
    <property type="term" value="C:microtubule associated complex"/>
    <property type="evidence" value="ECO:0007669"/>
    <property type="project" value="TreeGrafter"/>
</dbReference>
<dbReference type="SMART" id="SM00129">
    <property type="entry name" value="KISc"/>
    <property type="match status" value="1"/>
</dbReference>
<dbReference type="PRINTS" id="PR00380">
    <property type="entry name" value="KINESINHEAVY"/>
</dbReference>
<dbReference type="GO" id="GO:0007052">
    <property type="term" value="P:mitotic spindle organization"/>
    <property type="evidence" value="ECO:0007669"/>
    <property type="project" value="TreeGrafter"/>
</dbReference>
<keyword evidence="6 7" id="KW-0505">Motor protein</keyword>
<feature type="compositionally biased region" description="Basic and acidic residues" evidence="8">
    <location>
        <begin position="608"/>
        <end position="619"/>
    </location>
</feature>
<dbReference type="GO" id="GO:0005874">
    <property type="term" value="C:microtubule"/>
    <property type="evidence" value="ECO:0007669"/>
    <property type="project" value="UniProtKB-KW"/>
</dbReference>
<sequence>MATPARSRVGGGPEAASTAVQVAVRIRPDSVEDTGRSVPRPLRTVVNQMSPTTLVVEPSALPSTVPPRDQRHAFTFDRVFAPHAQQRDVYASCVEPLLHRFLDGYNTTIFAYGQTSSGKSYSMGTSEASETLSLDETLEDTLDESIGIIPRAAVELFALLKDDAEYTLTTSFLELYNEDLIDLLADPDVDAPNQVQIRETRAGEIVWMGLRQRPAKCAADVVQLLQDGMAIRQTHETEMNTQSSRSHAIFSLTLTRRCPRQASRAASPEKVPTTPSTPLAPKRGSGLPLPGRGLGLARAATPTQLATPTRGASTPRAAPPRRPSTDEEVVTTSKLHFVDLAGSERLKRTAASGDRVREGISINSGLHALGNVISTLSDPAKARRAMHIPYRDSKLTRLLQDSLGGNAHTLMLACVSSLEMNVNETLNTLHYAQRARHIRNTAERNQTEPGWGNVEYLQGQVLRLRKELDLVRSSNELILASPEQRAPSLFSSDAEQELLAWQEKYSALSRKNVQLTAELIHMDRQLAQRGAGVPAGDFLASAEPVIVEYEKTVDSLEGQLNVLKASLASSEELLHERDQQLVHANHRLLRAERQAEALRSTVRDLQERLGETGKEESVSRRASNASLASPPHGTTASPHSTSHPLGSVLDSARDSAQQVSQQHHAPLLHAGTDADGEEDADASRASHAASLGAPDASTDQVLGLAGDESMLVPTQGNDGTLEMIAATEGELRKLHVEWESKEAGSPRRRTWTEAGAPGLG</sequence>
<reference evidence="10" key="1">
    <citation type="submission" date="2023-03" db="EMBL/GenBank/DDBJ databases">
        <title>Mating type loci evolution in Malassezia.</title>
        <authorList>
            <person name="Coelho M.A."/>
        </authorList>
    </citation>
    <scope>NUCLEOTIDE SEQUENCE</scope>
    <source>
        <strain evidence="10">CBS 14135</strain>
    </source>
</reference>
<comment type="subcellular location">
    <subcellularLocation>
        <location evidence="1">Cytoplasm</location>
    </subcellularLocation>
</comment>
<dbReference type="GO" id="GO:0008017">
    <property type="term" value="F:microtubule binding"/>
    <property type="evidence" value="ECO:0007669"/>
    <property type="project" value="InterPro"/>
</dbReference>
<dbReference type="GO" id="GO:0051231">
    <property type="term" value="P:spindle elongation"/>
    <property type="evidence" value="ECO:0007669"/>
    <property type="project" value="TreeGrafter"/>
</dbReference>
<evidence type="ECO:0000256" key="4">
    <source>
        <dbReference type="ARBA" id="ARBA00022840"/>
    </source>
</evidence>
<evidence type="ECO:0000256" key="2">
    <source>
        <dbReference type="ARBA" id="ARBA00022490"/>
    </source>
</evidence>
<evidence type="ECO:0000256" key="1">
    <source>
        <dbReference type="ARBA" id="ARBA00004496"/>
    </source>
</evidence>
<feature type="domain" description="Kinesin motor" evidence="9">
    <location>
        <begin position="19"/>
        <end position="438"/>
    </location>
</feature>
<evidence type="ECO:0000313" key="11">
    <source>
        <dbReference type="Proteomes" id="UP001216638"/>
    </source>
</evidence>
<dbReference type="InterPro" id="IPR027640">
    <property type="entry name" value="Kinesin-like_fam"/>
</dbReference>
<dbReference type="PROSITE" id="PS50067">
    <property type="entry name" value="KINESIN_MOTOR_2"/>
    <property type="match status" value="1"/>
</dbReference>
<evidence type="ECO:0000256" key="3">
    <source>
        <dbReference type="ARBA" id="ARBA00022741"/>
    </source>
</evidence>
<evidence type="ECO:0000256" key="8">
    <source>
        <dbReference type="SAM" id="MobiDB-lite"/>
    </source>
</evidence>
<dbReference type="InterPro" id="IPR027417">
    <property type="entry name" value="P-loop_NTPase"/>
</dbReference>
<feature type="compositionally biased region" description="Polar residues" evidence="8">
    <location>
        <begin position="620"/>
        <end position="644"/>
    </location>
</feature>
<dbReference type="EMBL" id="CP119954">
    <property type="protein sequence ID" value="WFC96629.1"/>
    <property type="molecule type" value="Genomic_DNA"/>
</dbReference>
<feature type="compositionally biased region" description="Polar residues" evidence="8">
    <location>
        <begin position="654"/>
        <end position="663"/>
    </location>
</feature>
<keyword evidence="7" id="KW-0493">Microtubule</keyword>
<dbReference type="GO" id="GO:0003777">
    <property type="term" value="F:microtubule motor activity"/>
    <property type="evidence" value="ECO:0007669"/>
    <property type="project" value="InterPro"/>
</dbReference>
<comment type="similarity">
    <text evidence="6 7">Belongs to the TRAFAC class myosin-kinesin ATPase superfamily. Kinesin family.</text>
</comment>
<evidence type="ECO:0000256" key="5">
    <source>
        <dbReference type="ARBA" id="ARBA00023054"/>
    </source>
</evidence>
<dbReference type="InterPro" id="IPR036961">
    <property type="entry name" value="Kinesin_motor_dom_sf"/>
</dbReference>
<dbReference type="GO" id="GO:0005524">
    <property type="term" value="F:ATP binding"/>
    <property type="evidence" value="ECO:0007669"/>
    <property type="project" value="UniProtKB-UniRule"/>
</dbReference>
<dbReference type="AlphaFoldDB" id="A0AAF0IPU8"/>